<dbReference type="Proteomes" id="UP001500320">
    <property type="component" value="Unassembled WGS sequence"/>
</dbReference>
<reference evidence="2" key="1">
    <citation type="journal article" date="2019" name="Int. J. Syst. Evol. Microbiol.">
        <title>The Global Catalogue of Microorganisms (GCM) 10K type strain sequencing project: providing services to taxonomists for standard genome sequencing and annotation.</title>
        <authorList>
            <consortium name="The Broad Institute Genomics Platform"/>
            <consortium name="The Broad Institute Genome Sequencing Center for Infectious Disease"/>
            <person name="Wu L."/>
            <person name="Ma J."/>
        </authorList>
    </citation>
    <scope>NUCLEOTIDE SEQUENCE [LARGE SCALE GENOMIC DNA]</scope>
    <source>
        <strain evidence="2">JCM 9373</strain>
    </source>
</reference>
<keyword evidence="1" id="KW-0238">DNA-binding</keyword>
<keyword evidence="2" id="KW-1185">Reference proteome</keyword>
<dbReference type="PANTHER" id="PTHR38479:SF2">
    <property type="entry name" value="WINGED HELIX DNA-BINDING DOMAIN-CONTAINING PROTEIN"/>
    <property type="match status" value="1"/>
</dbReference>
<dbReference type="EMBL" id="BAAAUT010000050">
    <property type="protein sequence ID" value="GAA3154999.1"/>
    <property type="molecule type" value="Genomic_DNA"/>
</dbReference>
<organism evidence="1 2">
    <name type="scientific">Planomonospora alba</name>
    <dbReference type="NCBI Taxonomy" id="161354"/>
    <lineage>
        <taxon>Bacteria</taxon>
        <taxon>Bacillati</taxon>
        <taxon>Actinomycetota</taxon>
        <taxon>Actinomycetes</taxon>
        <taxon>Streptosporangiales</taxon>
        <taxon>Streptosporangiaceae</taxon>
        <taxon>Planomonospora</taxon>
    </lineage>
</organism>
<sequence>MTPSDVPTMTWAEVRALRLRRHGLAEPFTGAGPADVAAATAGTHAQVMSAAELAIGSRLAGATRSDVRAALWEERSLVKTFGPRGTVHLLPARDLEKWVGALSPLTTGPGGFPPEVRLTPEQTEQVVAAIADALADAVLTIDELGDEVVGRTGPWAADLVMPAFQGRWPRWRQALHLAGMRGVLCFGPNRGRKVTYTDPRRWLPGFRPAQEGPALAWAVRGYLHAYGPSTPQRFANWLGAPVSRASEAFAALAGELRRVDVEGTPAWTADGTGTAAGEAAARSEAVPGVRLLPYFDGYSYRVGVPSPERLYPGAAAGRALAGNFQNLLVDGVVAGLWHQRRSGRRIDVTVEPFAPLSAAHRAALDEQVERVGLIMEGTPRLTIGRVTAGGHA</sequence>
<evidence type="ECO:0000313" key="1">
    <source>
        <dbReference type="EMBL" id="GAA3154999.1"/>
    </source>
</evidence>
<dbReference type="InterPro" id="IPR009351">
    <property type="entry name" value="AlkZ-like"/>
</dbReference>
<gene>
    <name evidence="1" type="ORF">GCM10010466_52430</name>
</gene>
<dbReference type="Pfam" id="PF06224">
    <property type="entry name" value="AlkZ-like"/>
    <property type="match status" value="1"/>
</dbReference>
<name>A0ABP6NQQ2_9ACTN</name>
<dbReference type="GO" id="GO:0003677">
    <property type="term" value="F:DNA binding"/>
    <property type="evidence" value="ECO:0007669"/>
    <property type="project" value="UniProtKB-KW"/>
</dbReference>
<accession>A0ABP6NQQ2</accession>
<dbReference type="RefSeq" id="WP_344863956.1">
    <property type="nucleotide sequence ID" value="NZ_BAAAUT010000050.1"/>
</dbReference>
<evidence type="ECO:0000313" key="2">
    <source>
        <dbReference type="Proteomes" id="UP001500320"/>
    </source>
</evidence>
<protein>
    <submittedName>
        <fullName evidence="1">Winged helix DNA-binding domain-containing protein</fullName>
    </submittedName>
</protein>
<comment type="caution">
    <text evidence="1">The sequence shown here is derived from an EMBL/GenBank/DDBJ whole genome shotgun (WGS) entry which is preliminary data.</text>
</comment>
<proteinExistence type="predicted"/>
<dbReference type="PANTHER" id="PTHR38479">
    <property type="entry name" value="LMO0824 PROTEIN"/>
    <property type="match status" value="1"/>
</dbReference>